<accession>A0AAV5CLQ9</accession>
<keyword evidence="1" id="KW-0067">ATP-binding</keyword>
<reference evidence="3" key="2">
    <citation type="submission" date="2021-12" db="EMBL/GenBank/DDBJ databases">
        <title>Resequencing data analysis of finger millet.</title>
        <authorList>
            <person name="Hatakeyama M."/>
            <person name="Aluri S."/>
            <person name="Balachadran M.T."/>
            <person name="Sivarajan S.R."/>
            <person name="Poveda L."/>
            <person name="Shimizu-Inatsugi R."/>
            <person name="Schlapbach R."/>
            <person name="Sreeman S.M."/>
            <person name="Shimizu K.K."/>
        </authorList>
    </citation>
    <scope>NUCLEOTIDE SEQUENCE</scope>
</reference>
<evidence type="ECO:0000313" key="4">
    <source>
        <dbReference type="Proteomes" id="UP001054889"/>
    </source>
</evidence>
<dbReference type="InterPro" id="IPR010285">
    <property type="entry name" value="DNA_helicase_pif1-like_DEAD"/>
</dbReference>
<sequence>MTKRQTVEILDRSLQYIMDCDRPFGGKIIVFGGDFRQDLSVVAHGTRAQITDASLLWSYIWQQKRQITLTQNMRAQSDPWFVEYLLRIGNGNEQLIVGDSVALPTDITIPYKDENSIDELIERVFPDLANNLTVIGYMSTQGIMCTKNDYLVHLALLLLHG</sequence>
<keyword evidence="1" id="KW-0378">Hydrolase</keyword>
<comment type="caution">
    <text evidence="3">The sequence shown here is derived from an EMBL/GenBank/DDBJ whole genome shotgun (WGS) entry which is preliminary data.</text>
</comment>
<dbReference type="EC" id="5.6.2.3" evidence="1"/>
<dbReference type="AlphaFoldDB" id="A0AAV5CLQ9"/>
<comment type="catalytic activity">
    <reaction evidence="1">
        <text>ATP + H2O = ADP + phosphate + H(+)</text>
        <dbReference type="Rhea" id="RHEA:13065"/>
        <dbReference type="ChEBI" id="CHEBI:15377"/>
        <dbReference type="ChEBI" id="CHEBI:15378"/>
        <dbReference type="ChEBI" id="CHEBI:30616"/>
        <dbReference type="ChEBI" id="CHEBI:43474"/>
        <dbReference type="ChEBI" id="CHEBI:456216"/>
        <dbReference type="EC" id="5.6.2.3"/>
    </reaction>
</comment>
<evidence type="ECO:0000256" key="1">
    <source>
        <dbReference type="RuleBase" id="RU363044"/>
    </source>
</evidence>
<proteinExistence type="inferred from homology"/>
<organism evidence="3 4">
    <name type="scientific">Eleusine coracana subsp. coracana</name>
    <dbReference type="NCBI Taxonomy" id="191504"/>
    <lineage>
        <taxon>Eukaryota</taxon>
        <taxon>Viridiplantae</taxon>
        <taxon>Streptophyta</taxon>
        <taxon>Embryophyta</taxon>
        <taxon>Tracheophyta</taxon>
        <taxon>Spermatophyta</taxon>
        <taxon>Magnoliopsida</taxon>
        <taxon>Liliopsida</taxon>
        <taxon>Poales</taxon>
        <taxon>Poaceae</taxon>
        <taxon>PACMAD clade</taxon>
        <taxon>Chloridoideae</taxon>
        <taxon>Cynodonteae</taxon>
        <taxon>Eleusininae</taxon>
        <taxon>Eleusine</taxon>
    </lineage>
</organism>
<keyword evidence="4" id="KW-1185">Reference proteome</keyword>
<keyword evidence="1" id="KW-0547">Nucleotide-binding</keyword>
<dbReference type="Proteomes" id="UP001054889">
    <property type="component" value="Unassembled WGS sequence"/>
</dbReference>
<comment type="cofactor">
    <cofactor evidence="1">
        <name>Mg(2+)</name>
        <dbReference type="ChEBI" id="CHEBI:18420"/>
    </cofactor>
</comment>
<dbReference type="EMBL" id="BQKI01000007">
    <property type="protein sequence ID" value="GJM98980.1"/>
    <property type="molecule type" value="Genomic_DNA"/>
</dbReference>
<dbReference type="InterPro" id="IPR027417">
    <property type="entry name" value="P-loop_NTPase"/>
</dbReference>
<dbReference type="GO" id="GO:0043139">
    <property type="term" value="F:5'-3' DNA helicase activity"/>
    <property type="evidence" value="ECO:0007669"/>
    <property type="project" value="UniProtKB-EC"/>
</dbReference>
<dbReference type="GO" id="GO:0005524">
    <property type="term" value="F:ATP binding"/>
    <property type="evidence" value="ECO:0007669"/>
    <property type="project" value="UniProtKB-KW"/>
</dbReference>
<keyword evidence="1" id="KW-0347">Helicase</keyword>
<name>A0AAV5CLQ9_ELECO</name>
<comment type="similarity">
    <text evidence="1">Belongs to the helicase family.</text>
</comment>
<dbReference type="SUPFAM" id="SSF52540">
    <property type="entry name" value="P-loop containing nucleoside triphosphate hydrolases"/>
    <property type="match status" value="1"/>
</dbReference>
<dbReference type="GO" id="GO:0006281">
    <property type="term" value="P:DNA repair"/>
    <property type="evidence" value="ECO:0007669"/>
    <property type="project" value="UniProtKB-KW"/>
</dbReference>
<keyword evidence="1" id="KW-0233">DNA recombination</keyword>
<dbReference type="GO" id="GO:0000723">
    <property type="term" value="P:telomere maintenance"/>
    <property type="evidence" value="ECO:0007669"/>
    <property type="project" value="InterPro"/>
</dbReference>
<protein>
    <recommendedName>
        <fullName evidence="1">ATP-dependent DNA helicase</fullName>
        <ecNumber evidence="1">5.6.2.3</ecNumber>
    </recommendedName>
</protein>
<dbReference type="GO" id="GO:0016787">
    <property type="term" value="F:hydrolase activity"/>
    <property type="evidence" value="ECO:0007669"/>
    <property type="project" value="UniProtKB-KW"/>
</dbReference>
<keyword evidence="1" id="KW-0234">DNA repair</keyword>
<dbReference type="Pfam" id="PF05970">
    <property type="entry name" value="PIF1"/>
    <property type="match status" value="1"/>
</dbReference>
<feature type="domain" description="DNA helicase Pif1-like DEAD-box helicase" evidence="2">
    <location>
        <begin position="1"/>
        <end position="93"/>
    </location>
</feature>
<dbReference type="PANTHER" id="PTHR10492">
    <property type="match status" value="1"/>
</dbReference>
<dbReference type="GO" id="GO:0006310">
    <property type="term" value="P:DNA recombination"/>
    <property type="evidence" value="ECO:0007669"/>
    <property type="project" value="UniProtKB-KW"/>
</dbReference>
<keyword evidence="1" id="KW-0227">DNA damage</keyword>
<reference evidence="3" key="1">
    <citation type="journal article" date="2018" name="DNA Res.">
        <title>Multiple hybrid de novo genome assembly of finger millet, an orphan allotetraploid crop.</title>
        <authorList>
            <person name="Hatakeyama M."/>
            <person name="Aluri S."/>
            <person name="Balachadran M.T."/>
            <person name="Sivarajan S.R."/>
            <person name="Patrignani A."/>
            <person name="Gruter S."/>
            <person name="Poveda L."/>
            <person name="Shimizu-Inatsugi R."/>
            <person name="Baeten J."/>
            <person name="Francoijs K.J."/>
            <person name="Nataraja K.N."/>
            <person name="Reddy Y.A.N."/>
            <person name="Phadnis S."/>
            <person name="Ravikumar R.L."/>
            <person name="Schlapbach R."/>
            <person name="Sreeman S.M."/>
            <person name="Shimizu K.K."/>
        </authorList>
    </citation>
    <scope>NUCLEOTIDE SEQUENCE</scope>
</reference>
<evidence type="ECO:0000313" key="3">
    <source>
        <dbReference type="EMBL" id="GJM98980.1"/>
    </source>
</evidence>
<evidence type="ECO:0000259" key="2">
    <source>
        <dbReference type="Pfam" id="PF05970"/>
    </source>
</evidence>
<dbReference type="PANTHER" id="PTHR10492:SF94">
    <property type="entry name" value="ATP-DEPENDENT DNA HELICASE"/>
    <property type="match status" value="1"/>
</dbReference>
<gene>
    <name evidence="3" type="primary">ga16034</name>
    <name evidence="3" type="ORF">PR202_ga16034</name>
</gene>